<keyword evidence="1" id="KW-0472">Membrane</keyword>
<sequence>MFYCRFSHQLHFFCYPCQVVISTIGLLFVKKLEEQPLWGLKGVLEVHFYGELFDLDHVFVTATALYYRLHFCTHLWLPWGSLLGIDKLCWDQELNLFFSFVVLNIQGQGCIFFLLFLTISLV</sequence>
<evidence type="ECO:0000313" key="3">
    <source>
        <dbReference type="RefSeq" id="XP_039137645.1"/>
    </source>
</evidence>
<keyword evidence="1" id="KW-1133">Transmembrane helix</keyword>
<evidence type="ECO:0000256" key="1">
    <source>
        <dbReference type="SAM" id="Phobius"/>
    </source>
</evidence>
<proteinExistence type="predicted"/>
<keyword evidence="1" id="KW-0812">Transmembrane</keyword>
<dbReference type="RefSeq" id="XP_039137647.1">
    <property type="nucleotide sequence ID" value="XM_039281713.1"/>
</dbReference>
<accession>A0AB40CD14</accession>
<evidence type="ECO:0000313" key="2">
    <source>
        <dbReference type="Proteomes" id="UP001515500"/>
    </source>
</evidence>
<organism evidence="2 4">
    <name type="scientific">Dioscorea cayennensis subsp. rotundata</name>
    <name type="common">White Guinea yam</name>
    <name type="synonym">Dioscorea rotundata</name>
    <dbReference type="NCBI Taxonomy" id="55577"/>
    <lineage>
        <taxon>Eukaryota</taxon>
        <taxon>Viridiplantae</taxon>
        <taxon>Streptophyta</taxon>
        <taxon>Embryophyta</taxon>
        <taxon>Tracheophyta</taxon>
        <taxon>Spermatophyta</taxon>
        <taxon>Magnoliopsida</taxon>
        <taxon>Liliopsida</taxon>
        <taxon>Dioscoreales</taxon>
        <taxon>Dioscoreaceae</taxon>
        <taxon>Dioscorea</taxon>
    </lineage>
</organism>
<reference evidence="3 4" key="1">
    <citation type="submission" date="2025-04" db="UniProtKB">
        <authorList>
            <consortium name="RefSeq"/>
        </authorList>
    </citation>
    <scope>IDENTIFICATION</scope>
</reference>
<dbReference type="Proteomes" id="UP001515500">
    <property type="component" value="Chromosome 14"/>
</dbReference>
<dbReference type="RefSeq" id="XP_039137646.1">
    <property type="nucleotide sequence ID" value="XM_039281712.1"/>
</dbReference>
<dbReference type="RefSeq" id="XP_039137645.1">
    <property type="nucleotide sequence ID" value="XM_039281711.1"/>
</dbReference>
<protein>
    <submittedName>
        <fullName evidence="3 4">Rhomboid-like protein 19</fullName>
    </submittedName>
</protein>
<keyword evidence="2" id="KW-1185">Reference proteome</keyword>
<evidence type="ECO:0000313" key="5">
    <source>
        <dbReference type="RefSeq" id="XP_039137647.1"/>
    </source>
</evidence>
<name>A0AB40CD14_DIOCR</name>
<dbReference type="GeneID" id="120275191"/>
<dbReference type="AlphaFoldDB" id="A0AB40CD14"/>
<gene>
    <name evidence="3 4 5" type="primary">LOC120275191</name>
</gene>
<feature type="transmembrane region" description="Helical" evidence="1">
    <location>
        <begin position="97"/>
        <end position="119"/>
    </location>
</feature>
<evidence type="ECO:0000313" key="4">
    <source>
        <dbReference type="RefSeq" id="XP_039137646.1"/>
    </source>
</evidence>